<proteinExistence type="inferred from homology"/>
<name>A0A9P4V286_9PLEO</name>
<dbReference type="Gene3D" id="3.40.47.10">
    <property type="match status" value="1"/>
</dbReference>
<dbReference type="SUPFAM" id="SSF55048">
    <property type="entry name" value="Probable ACP-binding domain of malonyl-CoA ACP transacylase"/>
    <property type="match status" value="1"/>
</dbReference>
<dbReference type="Gene3D" id="1.10.1200.10">
    <property type="entry name" value="ACP-like"/>
    <property type="match status" value="1"/>
</dbReference>
<dbReference type="InterPro" id="IPR049551">
    <property type="entry name" value="PKS_DH_C"/>
</dbReference>
<dbReference type="PROSITE" id="PS52019">
    <property type="entry name" value="PKS_MFAS_DH"/>
    <property type="match status" value="1"/>
</dbReference>
<dbReference type="InterPro" id="IPR014031">
    <property type="entry name" value="Ketoacyl_synth_C"/>
</dbReference>
<dbReference type="Pfam" id="PF13602">
    <property type="entry name" value="ADH_zinc_N_2"/>
    <property type="match status" value="1"/>
</dbReference>
<dbReference type="GO" id="GO:0016491">
    <property type="term" value="F:oxidoreductase activity"/>
    <property type="evidence" value="ECO:0007669"/>
    <property type="project" value="UniProtKB-KW"/>
</dbReference>
<dbReference type="Pfam" id="PF23297">
    <property type="entry name" value="ACP_SdgA_C"/>
    <property type="match status" value="1"/>
</dbReference>
<organism evidence="14 15">
    <name type="scientific">Polyplosphaeria fusca</name>
    <dbReference type="NCBI Taxonomy" id="682080"/>
    <lineage>
        <taxon>Eukaryota</taxon>
        <taxon>Fungi</taxon>
        <taxon>Dikarya</taxon>
        <taxon>Ascomycota</taxon>
        <taxon>Pezizomycotina</taxon>
        <taxon>Dothideomycetes</taxon>
        <taxon>Pleosporomycetidae</taxon>
        <taxon>Pleosporales</taxon>
        <taxon>Tetraplosphaeriaceae</taxon>
        <taxon>Polyplosphaeria</taxon>
    </lineage>
</organism>
<dbReference type="OrthoDB" id="329835at2759"/>
<comment type="caution">
    <text evidence="14">The sequence shown here is derived from an EMBL/GenBank/DDBJ whole genome shotgun (WGS) entry which is preliminary data.</text>
</comment>
<dbReference type="InterPro" id="IPR016039">
    <property type="entry name" value="Thiolase-like"/>
</dbReference>
<dbReference type="PROSITE" id="PS52004">
    <property type="entry name" value="KS3_2"/>
    <property type="match status" value="1"/>
</dbReference>
<dbReference type="Pfam" id="PF16197">
    <property type="entry name" value="KAsynt_C_assoc"/>
    <property type="match status" value="1"/>
</dbReference>
<dbReference type="InterPro" id="IPR036736">
    <property type="entry name" value="ACP-like_sf"/>
</dbReference>
<dbReference type="InterPro" id="IPR020841">
    <property type="entry name" value="PKS_Beta-ketoAc_synthase_dom"/>
</dbReference>
<dbReference type="Pfam" id="PF14765">
    <property type="entry name" value="PS-DH"/>
    <property type="match status" value="1"/>
</dbReference>
<evidence type="ECO:0000313" key="14">
    <source>
        <dbReference type="EMBL" id="KAF2733888.1"/>
    </source>
</evidence>
<keyword evidence="8" id="KW-0012">Acyltransferase</keyword>
<dbReference type="InterPro" id="IPR014043">
    <property type="entry name" value="Acyl_transferase_dom"/>
</dbReference>
<keyword evidence="5" id="KW-0521">NADP</keyword>
<feature type="active site" description="Proton acceptor; for dehydratase activity" evidence="10">
    <location>
        <position position="947"/>
    </location>
</feature>
<evidence type="ECO:0000256" key="6">
    <source>
        <dbReference type="ARBA" id="ARBA00023002"/>
    </source>
</evidence>
<dbReference type="InterPro" id="IPR042231">
    <property type="entry name" value="Cho/carn_acyl_trans_2"/>
</dbReference>
<dbReference type="Gene3D" id="3.40.50.720">
    <property type="entry name" value="NAD(P)-binding Rossmann-like Domain"/>
    <property type="match status" value="2"/>
</dbReference>
<keyword evidence="4" id="KW-0808">Transferase</keyword>
<keyword evidence="15" id="KW-1185">Reference proteome</keyword>
<dbReference type="InterPro" id="IPR016035">
    <property type="entry name" value="Acyl_Trfase/lysoPLipase"/>
</dbReference>
<dbReference type="Pfam" id="PF23114">
    <property type="entry name" value="NAD-bd_HRPKS_sdrA"/>
    <property type="match status" value="1"/>
</dbReference>
<dbReference type="SMART" id="SM00823">
    <property type="entry name" value="PKS_PP"/>
    <property type="match status" value="1"/>
</dbReference>
<evidence type="ECO:0000259" key="13">
    <source>
        <dbReference type="PROSITE" id="PS52019"/>
    </source>
</evidence>
<dbReference type="SMART" id="SM00826">
    <property type="entry name" value="PKS_DH"/>
    <property type="match status" value="1"/>
</dbReference>
<dbReference type="InterPro" id="IPR057326">
    <property type="entry name" value="KR_dom"/>
</dbReference>
<evidence type="ECO:0000256" key="4">
    <source>
        <dbReference type="ARBA" id="ARBA00022679"/>
    </source>
</evidence>
<dbReference type="Pfam" id="PF21089">
    <property type="entry name" value="PKS_DH_N"/>
    <property type="match status" value="1"/>
</dbReference>
<dbReference type="InterPro" id="IPR049552">
    <property type="entry name" value="PKS_DH_N"/>
</dbReference>
<accession>A0A9P4V286</accession>
<evidence type="ECO:0000259" key="11">
    <source>
        <dbReference type="PROSITE" id="PS50075"/>
    </source>
</evidence>
<dbReference type="InterPro" id="IPR032821">
    <property type="entry name" value="PKS_assoc"/>
</dbReference>
<dbReference type="GO" id="GO:0006633">
    <property type="term" value="P:fatty acid biosynthetic process"/>
    <property type="evidence" value="ECO:0007669"/>
    <property type="project" value="TreeGrafter"/>
</dbReference>
<dbReference type="GO" id="GO:0044550">
    <property type="term" value="P:secondary metabolite biosynthetic process"/>
    <property type="evidence" value="ECO:0007669"/>
    <property type="project" value="TreeGrafter"/>
</dbReference>
<keyword evidence="6" id="KW-0560">Oxidoreductase</keyword>
<evidence type="ECO:0000256" key="2">
    <source>
        <dbReference type="ARBA" id="ARBA00022450"/>
    </source>
</evidence>
<dbReference type="SMART" id="SM00825">
    <property type="entry name" value="PKS_KS"/>
    <property type="match status" value="1"/>
</dbReference>
<dbReference type="Pfam" id="PF00755">
    <property type="entry name" value="Carn_acyltransf"/>
    <property type="match status" value="1"/>
</dbReference>
<dbReference type="SUPFAM" id="SSF47336">
    <property type="entry name" value="ACP-like"/>
    <property type="match status" value="1"/>
</dbReference>
<dbReference type="Gene3D" id="3.10.129.110">
    <property type="entry name" value="Polyketide synthase dehydratase"/>
    <property type="match status" value="1"/>
</dbReference>
<dbReference type="InterPro" id="IPR013968">
    <property type="entry name" value="PKS_KR"/>
</dbReference>
<dbReference type="SUPFAM" id="SSF52151">
    <property type="entry name" value="FabD/lysophospholipase-like"/>
    <property type="match status" value="1"/>
</dbReference>
<dbReference type="InterPro" id="IPR016036">
    <property type="entry name" value="Malonyl_transacylase_ACP-bd"/>
</dbReference>
<evidence type="ECO:0000256" key="8">
    <source>
        <dbReference type="ARBA" id="ARBA00023315"/>
    </source>
</evidence>
<dbReference type="CDD" id="cd00833">
    <property type="entry name" value="PKS"/>
    <property type="match status" value="1"/>
</dbReference>
<evidence type="ECO:0000256" key="1">
    <source>
        <dbReference type="ARBA" id="ARBA00005232"/>
    </source>
</evidence>
<dbReference type="SMART" id="SM00829">
    <property type="entry name" value="PKS_ER"/>
    <property type="match status" value="1"/>
</dbReference>
<dbReference type="InterPro" id="IPR013217">
    <property type="entry name" value="Methyltransf_12"/>
</dbReference>
<dbReference type="InterPro" id="IPR009081">
    <property type="entry name" value="PP-bd_ACP"/>
</dbReference>
<evidence type="ECO:0008006" key="16">
    <source>
        <dbReference type="Google" id="ProtNLM"/>
    </source>
</evidence>
<evidence type="ECO:0000256" key="10">
    <source>
        <dbReference type="PROSITE-ProRule" id="PRU01363"/>
    </source>
</evidence>
<dbReference type="InterPro" id="IPR050091">
    <property type="entry name" value="PKS_NRPS_Biosynth_Enz"/>
</dbReference>
<dbReference type="Gene3D" id="3.30.559.10">
    <property type="entry name" value="Chloramphenicol acetyltransferase-like domain"/>
    <property type="match status" value="1"/>
</dbReference>
<dbReference type="SMART" id="SM00822">
    <property type="entry name" value="PKS_KR"/>
    <property type="match status" value="1"/>
</dbReference>
<dbReference type="Gene3D" id="3.90.180.10">
    <property type="entry name" value="Medium-chain alcohol dehydrogenases, catalytic domain"/>
    <property type="match status" value="1"/>
</dbReference>
<dbReference type="SUPFAM" id="SSF53901">
    <property type="entry name" value="Thiolase-like"/>
    <property type="match status" value="1"/>
</dbReference>
<dbReference type="InterPro" id="IPR014030">
    <property type="entry name" value="Ketoacyl_synth_N"/>
</dbReference>
<dbReference type="PROSITE" id="PS50075">
    <property type="entry name" value="CARRIER"/>
    <property type="match status" value="1"/>
</dbReference>
<dbReference type="PANTHER" id="PTHR43775">
    <property type="entry name" value="FATTY ACID SYNTHASE"/>
    <property type="match status" value="1"/>
</dbReference>
<comment type="similarity">
    <text evidence="1">Belongs to the carnitine/choline acetyltransferase family.</text>
</comment>
<dbReference type="InterPro" id="IPR020843">
    <property type="entry name" value="ER"/>
</dbReference>
<keyword evidence="3" id="KW-0597">Phosphoprotein</keyword>
<dbReference type="InterPro" id="IPR042104">
    <property type="entry name" value="PKS_dehydratase_sf"/>
</dbReference>
<keyword evidence="2" id="KW-0596">Phosphopantetheine</keyword>
<dbReference type="InterPro" id="IPR020806">
    <property type="entry name" value="PKS_PP-bd"/>
</dbReference>
<dbReference type="InterPro" id="IPR029063">
    <property type="entry name" value="SAM-dependent_MTases_sf"/>
</dbReference>
<dbReference type="Pfam" id="PF00698">
    <property type="entry name" value="Acyl_transf_1"/>
    <property type="match status" value="1"/>
</dbReference>
<feature type="active site" description="Proton acceptor" evidence="9">
    <location>
        <position position="2829"/>
    </location>
</feature>
<feature type="region of interest" description="C-terminal hotdog fold" evidence="10">
    <location>
        <begin position="1069"/>
        <end position="1224"/>
    </location>
</feature>
<evidence type="ECO:0000256" key="7">
    <source>
        <dbReference type="ARBA" id="ARBA00023268"/>
    </source>
</evidence>
<feature type="active site" description="Proton donor; for dehydratase activity" evidence="10">
    <location>
        <position position="1134"/>
    </location>
</feature>
<dbReference type="Gene3D" id="3.40.366.10">
    <property type="entry name" value="Malonyl-Coenzyme A Acyl Carrier Protein, domain 2"/>
    <property type="match status" value="1"/>
</dbReference>
<sequence length="3077" mass="342367">MADREPEPIAVIGIGCRFPGGANSPETLWSMLTEAVDAWSDVPQNRFAWKSFYDPSPEKQGCMNHRGGHFLQQDVSTFDADFFGISPAEARSIDPQQRILLETTYESIESAGISLEDFKGSDTSVYAATFSNDYDTMLSKDMDDLTPYHLLGTGNATFSNRISHVFDLTGPSITIDTGCSGSLVAIHQACQSLRARESTLALAGGAVIILNPDHMISISPQRILNDNGRCYSFDSRGTGYGRGEGAGILLLKRLDDAIQHGNKIRAVIRASALNQDGKTNGLVFPSQTAQERLARKAFRELNFSPADVHYVEAHATGTLAGDRAEVGAIHNVYCKDRKSELPLIVGSIKANIGHLEAASGVAGVIKTIMCMENGLVPPNLLFEEAKKDLFLTEKGIRIPTVLNAWPATYGPKRAVVNNFGFGGTNAMVVLESSPNSTTSETYTSNSEDEAVPSEQGLYLFQFSAKSKDSLSGYLKDMTAWLLKNASLEPRTIARALATRSLFQNRQAIVASSTADLIKTLTNATSPISKSRQCRNVFVFTGQGAQWPGMGCELQQHPVFAQSIQRSSAILSRLGSPWNLEVEMAKHPKISSIHDSEIAQPATTALQIALTDLLQHWNVTASAVVGHSSGEICAAYAAQIISHESALEIAYHRGSLPRLARERTNIPGAMLAVRLSASDVQLRLSSLELSNEAFVACINGPSSTTVSGETNAISRLEAAFKADGFFARRLKVSTAYHSPHMAAVGEEYRASLSDIHVNHREPVVPYYSTVTTQNESRLESPGYWIKNLVSPVLFSATIINLVRDFAHIEHLNFVEIGPHSVLGGPVRQIFSEAIPSRSPSWTYIPSLIRWDDGNRVLLKGAATLFENGCNPKPYTYDKELRACSTVELPAYHWDRKTFWHEPRLSRDYRLRKYPPHELCGLRILTSPEDEPTWRALIGQNALPWLSEHIIDDFACFPATAYLAMAMEALKQWKRYRGMGHSFEDVRFKRALQIPAASSRVELVMRIRDLENGWANFRVWSISDNQWHEHCKGRIKLFSLPKSPDVPQEREQKHGLQTLRIKFQDVKDSCIEHIQHKTLYEILSERGNNYGSSFSSITDAFVSRSNAYVKITVPEFARDGIVMPIRSYHLHPAIFDAFFQILVYLFARSQSAYGIMLTSLGAVHLEPTIQTAPGKTFELCCELRDVSKSAARFDIIALQADDHGCLQPVMQCWGGELRATGDQPSTFPSDFHNTTFLMKWDFEVHSLTSRDFESIERTAVMEVQKQERKLHRILAAADRFISQALEEVKVLNCVPLEGCLALAHGSMTRGTSPFLSQNKTDTTIPTMEELLELGVEGEVLSRVGPVLGNIFAGKTDALSVLLDDQLLYRMYQDDSTTRCNSYLIEYLRYLTFKYPNMRILEIGAGTGGSTLPVLQSLSPEGQSFCDRYDFTDISSGFFDQAKETLSRWLASINFRTLNVEEDPSLQGFQYNSYDLVIASNVIHATRDIHTALGNIDKLLKPGGTLAFIELIKTNSMYNMTAGLLPGWWSGLDDGRVNSPLLSIDHWSNELSRAYFSSPTIQAIDFPGPAERAAFMVSHARINMAPNGYHTYPAKILHALDPGHLDSSFVDSLSSQLLERGFSPSYTQWDEAIDATCTYVVIDSSEQPFLNNASFNQFGHLTNLIKNEVTMFWVTLSKESSFGHTGDGLITGFARTARSEHESLRLVTIDAQESATSDGEHISVLVADIVSGSIHSSPIIDQSETEYRIRQGRLQIPRIVREPALDVITGSAMEQQLELQVPFHSTEHNLQLQAPTQSGSSLFTFSETSKPIQVNLDDIEIEIYAWDFDAKRARLNTNQNFADQNPITACAGFVTNVGDNFKSTFEIGDRVCAFTTTALANRVAIHGTFVHKIPNSMTYTTGAHAPLIFLQAYHSLVEIARLTANQKVLVHEGDSVLGQAVIQVAQYLGAEIFATVRPNSDLAAGFGIAKDHVFQTNIDDSKESIFQAMQGEGVDVIVNLTHLPSSALLECVAELGVYIQIDDHQPTDNHERPVEAIRRNITFSSVDIGLLMRRRPQTVHRAMNAVFDWLEKGNIRPIPVLIYSISQLQDAVRMIQEKPDTSKIVIEAPKEALVSTRFRPLTLDRSATYIVVGGLGKLGRQINDHLSELGAGHIVLITRRSLPADEKRKLEIALGSRDTQVHILNCDISLPQDVARLSEFLAAHLPPVKGIIQASMILQDRRLSEMTMDDFLAATTPKYLGTRNLIDLFQSTELDFFVSLSSLSGIIGLPGQANYAAGNTYQDQLVQSRLCDKWKRFVSLDLPLLVDTHLLSKEEQPRLTRRGIRPISNKVLFRYLDYSMAPKSPNHATQSRSLTTCVSEQVIFGLDMDAASEQNREMYARNPLFIHVFATQGQKQEPATVETIDKSAAERIISGALETSDDPQLLASSAIQEKISSLVAMSYDDVGCATPIVNLGLDSLIAIELKNWISKIFGTRIQTSDILDSTGITHLVKTILQRLDQKHESTEPQAEEHWRPLEVDHHTTTGYSPKLLQTVHMEVPQQPLPALDMTLDNFYRSVSALGSDIDLSDTRKAIDEFKRADGIGSKLQDRLVKLAQDKGVASWMYENYNDTFWLRRRAPLRPSMNFFSSHILTDMRFTQAEKAAVISLAAFEFKQKLDNGQVPQDFFNDEPQCMESINWIFNAYRRPGAGRDETLRFPGNDYIAVMCHGHVYKVSLVHEGVTVSFEQLKAVFDSIGATPLNEVSWASLMTADERNSWAKARDQAIELDIQNEELFTMMEKSLFVVCLDDASPEDSDTRVQSFLFDDNSNRWNDKTLSFIVCRNGASAFWCEHSMIDGTTIIQLNHAITNAITAHNPSPIILAEETSEEISKGHEYTYYPFISSPTLSTHLTTLHKTYQSIIKLSSFFVLNHPTFGERYLRQHNLSPKGVLEAIISLAVRQHFGYSPAAYEAVSLRSFRLGRLDIYQTHTPEMEAFVSAMTNNTSSDPAHTLELLRATVHAHATGIANTSRGRGWDRHLAALRAVLEPDEQEPALFQDPLFVKTRPRKVFVSFGGNGVPEWGSVWRDVEAVWIGVEVFENG</sequence>
<dbReference type="SUPFAM" id="SSF53335">
    <property type="entry name" value="S-adenosyl-L-methionine-dependent methyltransferases"/>
    <property type="match status" value="1"/>
</dbReference>
<dbReference type="GO" id="GO:0031177">
    <property type="term" value="F:phosphopantetheine binding"/>
    <property type="evidence" value="ECO:0007669"/>
    <property type="project" value="InterPro"/>
</dbReference>
<keyword evidence="7" id="KW-0511">Multifunctional enzyme</keyword>
<feature type="domain" description="PKS/mFAS DH" evidence="13">
    <location>
        <begin position="915"/>
        <end position="1224"/>
    </location>
</feature>
<dbReference type="Pfam" id="PF02801">
    <property type="entry name" value="Ketoacyl-synt_C"/>
    <property type="match status" value="1"/>
</dbReference>
<dbReference type="Gene3D" id="3.30.559.70">
    <property type="entry name" value="Choline/Carnitine o-acyltransferase, domain 2"/>
    <property type="match status" value="1"/>
</dbReference>
<evidence type="ECO:0000256" key="5">
    <source>
        <dbReference type="ARBA" id="ARBA00022857"/>
    </source>
</evidence>
<dbReference type="Pfam" id="PF08242">
    <property type="entry name" value="Methyltransf_12"/>
    <property type="match status" value="1"/>
</dbReference>
<dbReference type="InterPro" id="IPR036291">
    <property type="entry name" value="NAD(P)-bd_dom_sf"/>
</dbReference>
<dbReference type="GO" id="GO:0004312">
    <property type="term" value="F:fatty acid synthase activity"/>
    <property type="evidence" value="ECO:0007669"/>
    <property type="project" value="TreeGrafter"/>
</dbReference>
<dbReference type="Gene3D" id="3.40.50.150">
    <property type="entry name" value="Vaccinia Virus protein VP39"/>
    <property type="match status" value="1"/>
</dbReference>
<dbReference type="InterPro" id="IPR023213">
    <property type="entry name" value="CAT-like_dom_sf"/>
</dbReference>
<protein>
    <recommendedName>
        <fullName evidence="16">Polyketide synthase</fullName>
    </recommendedName>
</protein>
<dbReference type="SUPFAM" id="SSF52777">
    <property type="entry name" value="CoA-dependent acyltransferases"/>
    <property type="match status" value="2"/>
</dbReference>
<dbReference type="PROSITE" id="PS00440">
    <property type="entry name" value="ACYLTRANSF_C_2"/>
    <property type="match status" value="1"/>
</dbReference>
<feature type="domain" description="Ketosynthase family 3 (KS3)" evidence="12">
    <location>
        <begin position="6"/>
        <end position="432"/>
    </location>
</feature>
<evidence type="ECO:0000256" key="3">
    <source>
        <dbReference type="ARBA" id="ARBA00022553"/>
    </source>
</evidence>
<dbReference type="CDD" id="cd02440">
    <property type="entry name" value="AdoMet_MTases"/>
    <property type="match status" value="1"/>
</dbReference>
<dbReference type="SUPFAM" id="SSF50129">
    <property type="entry name" value="GroES-like"/>
    <property type="match status" value="1"/>
</dbReference>
<dbReference type="InterPro" id="IPR056501">
    <property type="entry name" value="NAD-bd_HRPKS_sdrA"/>
</dbReference>
<dbReference type="Pfam" id="PF00109">
    <property type="entry name" value="ketoacyl-synt"/>
    <property type="match status" value="1"/>
</dbReference>
<reference evidence="14" key="1">
    <citation type="journal article" date="2020" name="Stud. Mycol.">
        <title>101 Dothideomycetes genomes: a test case for predicting lifestyles and emergence of pathogens.</title>
        <authorList>
            <person name="Haridas S."/>
            <person name="Albert R."/>
            <person name="Binder M."/>
            <person name="Bloem J."/>
            <person name="Labutti K."/>
            <person name="Salamov A."/>
            <person name="Andreopoulos B."/>
            <person name="Baker S."/>
            <person name="Barry K."/>
            <person name="Bills G."/>
            <person name="Bluhm B."/>
            <person name="Cannon C."/>
            <person name="Castanera R."/>
            <person name="Culley D."/>
            <person name="Daum C."/>
            <person name="Ezra D."/>
            <person name="Gonzalez J."/>
            <person name="Henrissat B."/>
            <person name="Kuo A."/>
            <person name="Liang C."/>
            <person name="Lipzen A."/>
            <person name="Lutzoni F."/>
            <person name="Magnuson J."/>
            <person name="Mondo S."/>
            <person name="Nolan M."/>
            <person name="Ohm R."/>
            <person name="Pangilinan J."/>
            <person name="Park H.-J."/>
            <person name="Ramirez L."/>
            <person name="Alfaro M."/>
            <person name="Sun H."/>
            <person name="Tritt A."/>
            <person name="Yoshinaga Y."/>
            <person name="Zwiers L.-H."/>
            <person name="Turgeon B."/>
            <person name="Goodwin S."/>
            <person name="Spatafora J."/>
            <person name="Crous P."/>
            <person name="Grigoriev I."/>
        </authorList>
    </citation>
    <scope>NUCLEOTIDE SEQUENCE</scope>
    <source>
        <strain evidence="14">CBS 125425</strain>
    </source>
</reference>
<dbReference type="SMART" id="SM00827">
    <property type="entry name" value="PKS_AT"/>
    <property type="match status" value="1"/>
</dbReference>
<evidence type="ECO:0000313" key="15">
    <source>
        <dbReference type="Proteomes" id="UP000799444"/>
    </source>
</evidence>
<dbReference type="InterPro" id="IPR049900">
    <property type="entry name" value="PKS_mFAS_DH"/>
</dbReference>
<feature type="region of interest" description="N-terminal hotdog fold" evidence="10">
    <location>
        <begin position="915"/>
        <end position="1040"/>
    </location>
</feature>
<evidence type="ECO:0000256" key="9">
    <source>
        <dbReference type="PIRSR" id="PIRSR600542-1"/>
    </source>
</evidence>
<dbReference type="InterPro" id="IPR039551">
    <property type="entry name" value="Cho/carn_acyl_trans"/>
</dbReference>
<dbReference type="EMBL" id="ML996155">
    <property type="protein sequence ID" value="KAF2733888.1"/>
    <property type="molecule type" value="Genomic_DNA"/>
</dbReference>
<dbReference type="CDD" id="cd05195">
    <property type="entry name" value="enoyl_red"/>
    <property type="match status" value="1"/>
</dbReference>
<dbReference type="PANTHER" id="PTHR43775:SF22">
    <property type="entry name" value="SYNTHASE, PUTATIVE (JCVI)-RELATED"/>
    <property type="match status" value="1"/>
</dbReference>
<dbReference type="InterPro" id="IPR001227">
    <property type="entry name" value="Ac_transferase_dom_sf"/>
</dbReference>
<dbReference type="Proteomes" id="UP000799444">
    <property type="component" value="Unassembled WGS sequence"/>
</dbReference>
<dbReference type="InterPro" id="IPR011032">
    <property type="entry name" value="GroES-like_sf"/>
</dbReference>
<dbReference type="InterPro" id="IPR000542">
    <property type="entry name" value="Carn_acyl_trans"/>
</dbReference>
<gene>
    <name evidence="14" type="ORF">EJ04DRAFT_604239</name>
</gene>
<dbReference type="InterPro" id="IPR020807">
    <property type="entry name" value="PKS_DH"/>
</dbReference>
<feature type="domain" description="Carrier" evidence="11">
    <location>
        <begin position="2419"/>
        <end position="2496"/>
    </location>
</feature>
<dbReference type="Pfam" id="PF08659">
    <property type="entry name" value="KR"/>
    <property type="match status" value="1"/>
</dbReference>
<evidence type="ECO:0000259" key="12">
    <source>
        <dbReference type="PROSITE" id="PS52004"/>
    </source>
</evidence>
<dbReference type="SUPFAM" id="SSF51735">
    <property type="entry name" value="NAD(P)-binding Rossmann-fold domains"/>
    <property type="match status" value="2"/>
</dbReference>